<dbReference type="EMBL" id="DAASHT010000018">
    <property type="protein sequence ID" value="HAE5578704.1"/>
    <property type="molecule type" value="Genomic_DNA"/>
</dbReference>
<reference evidence="2" key="1">
    <citation type="journal article" date="2018" name="Genome Biol.">
        <title>SKESA: strategic k-mer extension for scrupulous assemblies.</title>
        <authorList>
            <person name="Souvorov A."/>
            <person name="Agarwala R."/>
            <person name="Lipman D.J."/>
        </authorList>
    </citation>
    <scope>NUCLEOTIDE SEQUENCE</scope>
    <source>
        <strain evidence="2">ID147255</strain>
    </source>
</reference>
<organism evidence="2">
    <name type="scientific">Salmonella enterica subsp. enterica serovar Heidelberg</name>
    <dbReference type="NCBI Taxonomy" id="611"/>
    <lineage>
        <taxon>Bacteria</taxon>
        <taxon>Pseudomonadati</taxon>
        <taxon>Pseudomonadota</taxon>
        <taxon>Gammaproteobacteria</taxon>
        <taxon>Enterobacterales</taxon>
        <taxon>Enterobacteriaceae</taxon>
        <taxon>Salmonella</taxon>
    </lineage>
</organism>
<comment type="caution">
    <text evidence="2">The sequence shown here is derived from an EMBL/GenBank/DDBJ whole genome shotgun (WGS) entry which is preliminary data.</text>
</comment>
<name>A0A733G8C0_SALET</name>
<reference evidence="2" key="2">
    <citation type="submission" date="2018-07" db="EMBL/GenBank/DDBJ databases">
        <authorList>
            <consortium name="NCBI Pathogen Detection Project"/>
        </authorList>
    </citation>
    <scope>NUCLEOTIDE SEQUENCE</scope>
    <source>
        <strain evidence="2">ID147255</strain>
    </source>
</reference>
<evidence type="ECO:0000256" key="1">
    <source>
        <dbReference type="SAM" id="Phobius"/>
    </source>
</evidence>
<keyword evidence="1" id="KW-1133">Transmembrane helix</keyword>
<dbReference type="AlphaFoldDB" id="A0A733G8C0"/>
<gene>
    <name evidence="2" type="ORF">G4J74_004621</name>
</gene>
<sequence>MSKIYQFPQGKEKQKLKREFAKIKRAPIHHKRKMLAMKVTGKLFYGIRFIVAGFADLSLLLAVTVCRGIIYLSVILGSFFLLLKYHTNGGVWDGSMYFCVAMIVLGLFDPNDVSEWHLFQRLFGVYHSRQKSKQHEQENEAD</sequence>
<proteinExistence type="predicted"/>
<feature type="transmembrane region" description="Helical" evidence="1">
    <location>
        <begin position="90"/>
        <end position="108"/>
    </location>
</feature>
<evidence type="ECO:0000313" key="2">
    <source>
        <dbReference type="EMBL" id="HAE5578704.1"/>
    </source>
</evidence>
<feature type="transmembrane region" description="Helical" evidence="1">
    <location>
        <begin position="35"/>
        <end position="55"/>
    </location>
</feature>
<protein>
    <submittedName>
        <fullName evidence="2">Uncharacterized protein</fullName>
    </submittedName>
</protein>
<keyword evidence="1" id="KW-0472">Membrane</keyword>
<feature type="transmembrane region" description="Helical" evidence="1">
    <location>
        <begin position="61"/>
        <end position="83"/>
    </location>
</feature>
<keyword evidence="1" id="KW-0812">Transmembrane</keyword>
<accession>A0A733G8C0</accession>